<sequence>MKFSEFTYTRPNMEEISSQFEKVLMQFTGSNSADEQNAAMKAIYTIYNDVYTMFHIASIRHSINTKDQYYKSEQEYMDEAMPVFNELFSKFYKALIESKYRDELDKKWGSHLFDLAELEIKTMSPEIVEDLQQENKFSSRYSELIASAEINFDGKTYTLAQLFPFTQSDDRETRKRANEAKYTFFSENEAELDQLYDNLVSIRTKIAKKLGYNNFVELSYARLKRTEYGAEQVAAFRDQVHQYIVPIATQLKKRQQERLGLDNLKYYDENYDFKSGNAKPKGDPDWIVANGQTMYEQLSKETDEFYCFMKNGELMDLLSRDGKMAGGYCSFLPNYKSPYIFANFNGTSGDVDVLTHEAGHAFQVYSSRHFENPEYTWPTYEACEIHSMSMEFFAWPWMELFFQGDTDKYKFSHLSKDTMFIPYGVAVDEFQHFVYEHPEATPKERKLMWREIEKKYLPHRDYDGNEYLEQGGFWYQQGHIFEVPFYYIDYTLALICAFQFWKKMNEDRDQAWEDYTHLCKIGGSKPFLELVKEAKLSSPFEEGTVQSVINEIELWLNNIDDTAL</sequence>
<accession>A0ABT9J296</accession>
<evidence type="ECO:0000259" key="7">
    <source>
        <dbReference type="Pfam" id="PF01432"/>
    </source>
</evidence>
<keyword evidence="1 6" id="KW-0645">Protease</keyword>
<dbReference type="Gene3D" id="1.10.1370.30">
    <property type="match status" value="1"/>
</dbReference>
<reference evidence="8 9" key="1">
    <citation type="submission" date="2023-08" db="EMBL/GenBank/DDBJ databases">
        <authorList>
            <person name="Park J.-S."/>
        </authorList>
    </citation>
    <scope>NUCLEOTIDE SEQUENCE [LARGE SCALE GENOMIC DNA]</scope>
    <source>
        <strain evidence="8 9">2205SS18-9</strain>
    </source>
</reference>
<evidence type="ECO:0000313" key="9">
    <source>
        <dbReference type="Proteomes" id="UP001231941"/>
    </source>
</evidence>
<comment type="caution">
    <text evidence="8">The sequence shown here is derived from an EMBL/GenBank/DDBJ whole genome shotgun (WGS) entry which is preliminary data.</text>
</comment>
<evidence type="ECO:0000256" key="1">
    <source>
        <dbReference type="ARBA" id="ARBA00022670"/>
    </source>
</evidence>
<organism evidence="8 9">
    <name type="scientific">Chengkuizengella axinellae</name>
    <dbReference type="NCBI Taxonomy" id="3064388"/>
    <lineage>
        <taxon>Bacteria</taxon>
        <taxon>Bacillati</taxon>
        <taxon>Bacillota</taxon>
        <taxon>Bacilli</taxon>
        <taxon>Bacillales</taxon>
        <taxon>Paenibacillaceae</taxon>
        <taxon>Chengkuizengella</taxon>
    </lineage>
</organism>
<dbReference type="RefSeq" id="WP_305993040.1">
    <property type="nucleotide sequence ID" value="NZ_JAVAMP010000009.1"/>
</dbReference>
<name>A0ABT9J296_9BACL</name>
<dbReference type="Proteomes" id="UP001231941">
    <property type="component" value="Unassembled WGS sequence"/>
</dbReference>
<dbReference type="CDD" id="cd09606">
    <property type="entry name" value="M3B_PepF"/>
    <property type="match status" value="1"/>
</dbReference>
<feature type="domain" description="Peptidase M3A/M3B catalytic" evidence="7">
    <location>
        <begin position="166"/>
        <end position="545"/>
    </location>
</feature>
<dbReference type="InterPro" id="IPR045090">
    <property type="entry name" value="Pept_M3A_M3B"/>
</dbReference>
<dbReference type="PANTHER" id="PTHR11804:SF28">
    <property type="entry name" value="OLIGOENDOPEPTIDASE F"/>
    <property type="match status" value="1"/>
</dbReference>
<dbReference type="InterPro" id="IPR011976">
    <property type="entry name" value="Pept_M3B_oligopep-rel"/>
</dbReference>
<dbReference type="NCBIfam" id="TIGR02289">
    <property type="entry name" value="M3_not_pepF"/>
    <property type="match status" value="1"/>
</dbReference>
<keyword evidence="9" id="KW-1185">Reference proteome</keyword>
<keyword evidence="2 6" id="KW-0479">Metal-binding</keyword>
<dbReference type="GO" id="GO:0016787">
    <property type="term" value="F:hydrolase activity"/>
    <property type="evidence" value="ECO:0007669"/>
    <property type="project" value="UniProtKB-KW"/>
</dbReference>
<comment type="similarity">
    <text evidence="6">Belongs to the peptidase M3 family.</text>
</comment>
<keyword evidence="5 6" id="KW-0482">Metalloprotease</keyword>
<evidence type="ECO:0000256" key="4">
    <source>
        <dbReference type="ARBA" id="ARBA00022833"/>
    </source>
</evidence>
<comment type="cofactor">
    <cofactor evidence="6">
        <name>Zn(2+)</name>
        <dbReference type="ChEBI" id="CHEBI:29105"/>
    </cofactor>
    <text evidence="6">Binds 1 zinc ion.</text>
</comment>
<evidence type="ECO:0000313" key="8">
    <source>
        <dbReference type="EMBL" id="MDP5275731.1"/>
    </source>
</evidence>
<dbReference type="EMBL" id="JAVAMP010000009">
    <property type="protein sequence ID" value="MDP5275731.1"/>
    <property type="molecule type" value="Genomic_DNA"/>
</dbReference>
<protein>
    <submittedName>
        <fullName evidence="8">M3 family oligoendopeptidase</fullName>
        <ecNumber evidence="8">3.4.-.-</ecNumber>
    </submittedName>
</protein>
<dbReference type="InterPro" id="IPR001567">
    <property type="entry name" value="Pept_M3A_M3B_dom"/>
</dbReference>
<dbReference type="EC" id="3.4.-.-" evidence="8"/>
<gene>
    <name evidence="8" type="ORF">Q5Y73_16595</name>
</gene>
<proteinExistence type="inferred from homology"/>
<evidence type="ECO:0000256" key="2">
    <source>
        <dbReference type="ARBA" id="ARBA00022723"/>
    </source>
</evidence>
<dbReference type="PANTHER" id="PTHR11804">
    <property type="entry name" value="PROTEASE M3 THIMET OLIGOPEPTIDASE-RELATED"/>
    <property type="match status" value="1"/>
</dbReference>
<evidence type="ECO:0000256" key="5">
    <source>
        <dbReference type="ARBA" id="ARBA00023049"/>
    </source>
</evidence>
<evidence type="ECO:0000256" key="6">
    <source>
        <dbReference type="RuleBase" id="RU003435"/>
    </source>
</evidence>
<keyword evidence="3 6" id="KW-0378">Hydrolase</keyword>
<evidence type="ECO:0000256" key="3">
    <source>
        <dbReference type="ARBA" id="ARBA00022801"/>
    </source>
</evidence>
<dbReference type="SUPFAM" id="SSF55486">
    <property type="entry name" value="Metalloproteases ('zincins'), catalytic domain"/>
    <property type="match status" value="1"/>
</dbReference>
<keyword evidence="4 6" id="KW-0862">Zinc</keyword>
<dbReference type="Pfam" id="PF01432">
    <property type="entry name" value="Peptidase_M3"/>
    <property type="match status" value="1"/>
</dbReference>